<gene>
    <name evidence="2" type="ORF">ccrud_12870</name>
</gene>
<dbReference type="GO" id="GO:0016787">
    <property type="term" value="F:hydrolase activity"/>
    <property type="evidence" value="ECO:0007669"/>
    <property type="project" value="UniProtKB-KW"/>
</dbReference>
<protein>
    <submittedName>
        <fullName evidence="2">Indole acetimide hydrolase</fullName>
    </submittedName>
</protein>
<dbReference type="InterPro" id="IPR023631">
    <property type="entry name" value="Amidase_dom"/>
</dbReference>
<dbReference type="RefSeq" id="WP_066568576.1">
    <property type="nucleotide sequence ID" value="NZ_CP015622.1"/>
</dbReference>
<dbReference type="KEGG" id="ccjz:ccrud_12870"/>
<evidence type="ECO:0000313" key="3">
    <source>
        <dbReference type="Proteomes" id="UP000076929"/>
    </source>
</evidence>
<dbReference type="SUPFAM" id="SSF75304">
    <property type="entry name" value="Amidase signature (AS) enzymes"/>
    <property type="match status" value="1"/>
</dbReference>
<reference evidence="2 3" key="1">
    <citation type="submission" date="2016-05" db="EMBL/GenBank/DDBJ databases">
        <title>Complete genome sequence of Corynebacterium crudilactis, a new Corynebacterium species isolated from raw cow's milk.</title>
        <authorList>
            <person name="Christian R."/>
            <person name="Zimmermann J."/>
            <person name="Lipski A."/>
            <person name="Kalinowski J."/>
        </authorList>
    </citation>
    <scope>NUCLEOTIDE SEQUENCE [LARGE SCALE GENOMIC DNA]</scope>
    <source>
        <strain evidence="2 3">JZ16</strain>
    </source>
</reference>
<dbReference type="PANTHER" id="PTHR11895">
    <property type="entry name" value="TRANSAMIDASE"/>
    <property type="match status" value="1"/>
</dbReference>
<dbReference type="EMBL" id="CP015622">
    <property type="protein sequence ID" value="ANE05002.1"/>
    <property type="molecule type" value="Genomic_DNA"/>
</dbReference>
<accession>A0A172QWB7</accession>
<dbReference type="InterPro" id="IPR036928">
    <property type="entry name" value="AS_sf"/>
</dbReference>
<feature type="domain" description="Amidase" evidence="1">
    <location>
        <begin position="57"/>
        <end position="226"/>
    </location>
</feature>
<keyword evidence="2" id="KW-0378">Hydrolase</keyword>
<dbReference type="OrthoDB" id="182039at2"/>
<evidence type="ECO:0000259" key="1">
    <source>
        <dbReference type="Pfam" id="PF01425"/>
    </source>
</evidence>
<dbReference type="InterPro" id="IPR000120">
    <property type="entry name" value="Amidase"/>
</dbReference>
<proteinExistence type="predicted"/>
<keyword evidence="3" id="KW-1185">Reference proteome</keyword>
<organism evidence="2 3">
    <name type="scientific">Corynebacterium crudilactis</name>
    <dbReference type="NCBI Taxonomy" id="1652495"/>
    <lineage>
        <taxon>Bacteria</taxon>
        <taxon>Bacillati</taxon>
        <taxon>Actinomycetota</taxon>
        <taxon>Actinomycetes</taxon>
        <taxon>Mycobacteriales</taxon>
        <taxon>Corynebacteriaceae</taxon>
        <taxon>Corynebacterium</taxon>
    </lineage>
</organism>
<dbReference type="Proteomes" id="UP000076929">
    <property type="component" value="Chromosome"/>
</dbReference>
<dbReference type="STRING" id="1652495.ccrud_12870"/>
<dbReference type="Pfam" id="PF01425">
    <property type="entry name" value="Amidase"/>
    <property type="match status" value="1"/>
</dbReference>
<sequence length="438" mass="46884">MTSTFRNKSISEQVHAIQTGTISSAELAAVVRTDIIRYEKNLHAWVELSELEDIKPDNNLRPLEGISIGIKDIIDVAGLPTRCGSSITPSSPASTDADCVARVRELGAIIQGKTVTTEFGYFSPGPTKNPWRHSLTPGGSSSGSAAAVGANTIQVALGTQTAGSLTRPASFCGAAGMILPPGSTSMLGVHGLSHTLDSLGFLTRSTADLDTFYSAFVGIEPDTDPKTESLEIRIWDGSDILPLSPQMHGLLSELPPLINKLGISYAPLEWSDHIQTLTEDHRTVMGYEAAKTMAQAFTEHKEQLSPQLQELLSNGATINEQDYREALIRTKSSRLSLERLLGVNGVIIGPAAASPAPEYTSGTGSPDLSRAWQLLGLPVVIVPGAKTTTGLPLGLQIIGLPGTEKKLLNLSRRLEFLLRRFHSLSEAFTSPTLKDLTW</sequence>
<evidence type="ECO:0000313" key="2">
    <source>
        <dbReference type="EMBL" id="ANE05002.1"/>
    </source>
</evidence>
<dbReference type="Gene3D" id="3.90.1300.10">
    <property type="entry name" value="Amidase signature (AS) domain"/>
    <property type="match status" value="1"/>
</dbReference>
<dbReference type="AlphaFoldDB" id="A0A172QWB7"/>
<name>A0A172QWB7_9CORY</name>
<dbReference type="PANTHER" id="PTHR11895:SF67">
    <property type="entry name" value="AMIDASE DOMAIN-CONTAINING PROTEIN"/>
    <property type="match status" value="1"/>
</dbReference>